<protein>
    <submittedName>
        <fullName evidence="2">Uncharacterized protein</fullName>
    </submittedName>
</protein>
<keyword evidence="1" id="KW-0472">Membrane</keyword>
<proteinExistence type="predicted"/>
<evidence type="ECO:0000256" key="1">
    <source>
        <dbReference type="SAM" id="Phobius"/>
    </source>
</evidence>
<keyword evidence="1" id="KW-1133">Transmembrane helix</keyword>
<feature type="transmembrane region" description="Helical" evidence="1">
    <location>
        <begin position="25"/>
        <end position="43"/>
    </location>
</feature>
<feature type="transmembrane region" description="Helical" evidence="1">
    <location>
        <begin position="87"/>
        <end position="111"/>
    </location>
</feature>
<dbReference type="Proteomes" id="UP000095746">
    <property type="component" value="Unassembled WGS sequence"/>
</dbReference>
<dbReference type="AlphaFoldDB" id="A0A174G5M8"/>
<dbReference type="EMBL" id="CYZT01000118">
    <property type="protein sequence ID" value="CUO57794.1"/>
    <property type="molecule type" value="Genomic_DNA"/>
</dbReference>
<feature type="transmembrane region" description="Helical" evidence="1">
    <location>
        <begin position="55"/>
        <end position="75"/>
    </location>
</feature>
<organism evidence="2 3">
    <name type="scientific">Flavonifractor plautii</name>
    <name type="common">Fusobacterium plautii</name>
    <dbReference type="NCBI Taxonomy" id="292800"/>
    <lineage>
        <taxon>Bacteria</taxon>
        <taxon>Bacillati</taxon>
        <taxon>Bacillota</taxon>
        <taxon>Clostridia</taxon>
        <taxon>Eubacteriales</taxon>
        <taxon>Oscillospiraceae</taxon>
        <taxon>Flavonifractor</taxon>
    </lineage>
</organism>
<reference evidence="2 3" key="1">
    <citation type="submission" date="2015-09" db="EMBL/GenBank/DDBJ databases">
        <authorList>
            <consortium name="Pathogen Informatics"/>
        </authorList>
    </citation>
    <scope>NUCLEOTIDE SEQUENCE [LARGE SCALE GENOMIC DNA]</scope>
    <source>
        <strain evidence="2 3">2789STDY5608854</strain>
    </source>
</reference>
<accession>A0A174G5M8</accession>
<gene>
    <name evidence="2" type="ORF">ERS852411_01783</name>
</gene>
<name>A0A174G5M8_FLAPL</name>
<keyword evidence="1" id="KW-0812">Transmembrane</keyword>
<evidence type="ECO:0000313" key="2">
    <source>
        <dbReference type="EMBL" id="CUO57794.1"/>
    </source>
</evidence>
<evidence type="ECO:0000313" key="3">
    <source>
        <dbReference type="Proteomes" id="UP000095746"/>
    </source>
</evidence>
<dbReference type="RefSeq" id="WP_021632582.1">
    <property type="nucleotide sequence ID" value="NZ_JADNCN010000007.1"/>
</dbReference>
<sequence length="116" mass="12337">MAELPDNKNQEESSSYTPASPVKRIIAWVGVTYMLIFVLLNLYPFFHGGAYLQGLAPLLVCPGAAGLAVIAVWQFRRPECTYSKKACMALLSAACVVILVIGLVQGVPALLAGLGV</sequence>